<dbReference type="InterPro" id="IPR016621">
    <property type="entry name" value="UCP014543"/>
</dbReference>
<dbReference type="Pfam" id="PF12646">
    <property type="entry name" value="DUF3783"/>
    <property type="match status" value="1"/>
</dbReference>
<evidence type="ECO:0008006" key="3">
    <source>
        <dbReference type="Google" id="ProtNLM"/>
    </source>
</evidence>
<dbReference type="AlphaFoldDB" id="A0A0S3QTA8"/>
<dbReference type="OrthoDB" id="48719at2"/>
<name>A0A0S3QTA8_THET7</name>
<protein>
    <recommendedName>
        <fullName evidence="3">DUF3783 domain-containing protein</fullName>
    </recommendedName>
</protein>
<evidence type="ECO:0000313" key="1">
    <source>
        <dbReference type="EMBL" id="BAT71559.1"/>
    </source>
</evidence>
<reference evidence="2" key="1">
    <citation type="journal article" date="2018" name="Science">
        <title>A primordial and reversible TCA cycle in a facultatively chemolithoautotrophic thermophile.</title>
        <authorList>
            <person name="Nunoura T."/>
            <person name="Chikaraishi Y."/>
            <person name="Izaki R."/>
            <person name="Suwa T."/>
            <person name="Sato T."/>
            <person name="Harada T."/>
            <person name="Mori K."/>
            <person name="Kato Y."/>
            <person name="Miyazaki M."/>
            <person name="Shimamura S."/>
            <person name="Yanagawa K."/>
            <person name="Shuto A."/>
            <person name="Ohkouchi N."/>
            <person name="Fujita N."/>
            <person name="Takaki Y."/>
            <person name="Atomi H."/>
            <person name="Takai K."/>
        </authorList>
    </citation>
    <scope>NUCLEOTIDE SEQUENCE [LARGE SCALE GENOMIC DNA]</scope>
    <source>
        <strain evidence="2">DSM 17441 / JCM 13301 / NBRC 103674 / ABI70S6</strain>
    </source>
</reference>
<gene>
    <name evidence="1" type="ORF">TST_0754</name>
</gene>
<accession>A0A0S3QTA8</accession>
<sequence length="70" mass="8239">MEEKIVVLHGFNKEELGETIKLLKEKFPNSELIFAVTTPHNLTWKLQDLIDELKKEHAYFKKAQQEKKGD</sequence>
<dbReference type="EMBL" id="AP013035">
    <property type="protein sequence ID" value="BAT71559.1"/>
    <property type="molecule type" value="Genomic_DNA"/>
</dbReference>
<organism evidence="1 2">
    <name type="scientific">Thermosulfidibacter takaii (strain DSM 17441 / JCM 13301 / NBRC 103674 / ABI70S6)</name>
    <dbReference type="NCBI Taxonomy" id="1298851"/>
    <lineage>
        <taxon>Bacteria</taxon>
        <taxon>Pseudomonadati</taxon>
        <taxon>Thermosulfidibacterota</taxon>
        <taxon>Thermosulfidibacteria</taxon>
        <taxon>Thermosulfidibacterales</taxon>
        <taxon>Thermosulfidibacteraceae</taxon>
    </lineage>
</organism>
<dbReference type="STRING" id="1298851.TST_0754"/>
<proteinExistence type="predicted"/>
<evidence type="ECO:0000313" key="2">
    <source>
        <dbReference type="Proteomes" id="UP000063234"/>
    </source>
</evidence>
<dbReference type="KEGG" id="ttk:TST_0754"/>
<dbReference type="RefSeq" id="WP_068549554.1">
    <property type="nucleotide sequence ID" value="NZ_AP013035.1"/>
</dbReference>
<dbReference type="Proteomes" id="UP000063234">
    <property type="component" value="Chromosome"/>
</dbReference>
<keyword evidence="2" id="KW-1185">Reference proteome</keyword>